<feature type="compositionally biased region" description="Pro residues" evidence="1">
    <location>
        <begin position="271"/>
        <end position="295"/>
    </location>
</feature>
<dbReference type="EMBL" id="FNIC01000002">
    <property type="protein sequence ID" value="SDN16669.1"/>
    <property type="molecule type" value="Genomic_DNA"/>
</dbReference>
<keyword evidence="2" id="KW-0812">Transmembrane</keyword>
<keyword evidence="2" id="KW-0472">Membrane</keyword>
<reference evidence="3 4" key="1">
    <citation type="submission" date="2016-10" db="EMBL/GenBank/DDBJ databases">
        <authorList>
            <person name="de Groot N.N."/>
        </authorList>
    </citation>
    <scope>NUCLEOTIDE SEQUENCE [LARGE SCALE GENOMIC DNA]</scope>
    <source>
        <strain evidence="3 4">CGMCC 1.11147</strain>
    </source>
</reference>
<keyword evidence="4" id="KW-1185">Reference proteome</keyword>
<feature type="transmembrane region" description="Helical" evidence="2">
    <location>
        <begin position="318"/>
        <end position="337"/>
    </location>
</feature>
<name>A0A1G9Z5K7_9ACTN</name>
<gene>
    <name evidence="3" type="ORF">SAMN05192576_1620</name>
</gene>
<dbReference type="AlphaFoldDB" id="A0A1G9Z5K7"/>
<evidence type="ECO:0000313" key="3">
    <source>
        <dbReference type="EMBL" id="SDN16669.1"/>
    </source>
</evidence>
<sequence length="345" mass="36697">MMLLVERLLAGAMVVPFALGLAAGPADRKDVVLTFTDARIVESSGLVARGEVFVTVNDSGDDGRTFVVDRSGDTVGSASWGEATDVEAVAPWGRDSVLVGDIGDNAGQRDSVSVLRVPVERGDRAVTPDVFELTYPGGPRDAEALLVHPVTRRIYVASKELFGGTLYAAPREPSSTRPNRLQALGTVTGIVTDGAFFPDGRHLVLRDYGRAVVFAFPSLEPIGEVDLPDQPQGEGIAVGADGTVYVSTEGQFTSVLRVALPADLREAVTPAPSPTSTPTPTPTSTPTATPTPEPTSTPTTRSREGSELPETTSTDRPFWPWFLTGWLGLGLIVVLIWSMRRRNTT</sequence>
<feature type="region of interest" description="Disordered" evidence="1">
    <location>
        <begin position="268"/>
        <end position="314"/>
    </location>
</feature>
<dbReference type="SUPFAM" id="SSF50969">
    <property type="entry name" value="YVTN repeat-like/Quinoprotein amine dehydrogenase"/>
    <property type="match status" value="1"/>
</dbReference>
<evidence type="ECO:0000256" key="1">
    <source>
        <dbReference type="SAM" id="MobiDB-lite"/>
    </source>
</evidence>
<dbReference type="STRING" id="1005944.SAMN05192576_1620"/>
<keyword evidence="2" id="KW-1133">Transmembrane helix</keyword>
<dbReference type="OrthoDB" id="9801244at2"/>
<dbReference type="RefSeq" id="WP_143016123.1">
    <property type="nucleotide sequence ID" value="NZ_BKAE01000007.1"/>
</dbReference>
<evidence type="ECO:0000256" key="2">
    <source>
        <dbReference type="SAM" id="Phobius"/>
    </source>
</evidence>
<protein>
    <submittedName>
        <fullName evidence="3">Uncharacterized protein</fullName>
    </submittedName>
</protein>
<accession>A0A1G9Z5K7</accession>
<proteinExistence type="predicted"/>
<dbReference type="InterPro" id="IPR011044">
    <property type="entry name" value="Quino_amine_DH_bsu"/>
</dbReference>
<dbReference type="Proteomes" id="UP000199004">
    <property type="component" value="Unassembled WGS sequence"/>
</dbReference>
<organism evidence="3 4">
    <name type="scientific">Nocardioides szechwanensis</name>
    <dbReference type="NCBI Taxonomy" id="1005944"/>
    <lineage>
        <taxon>Bacteria</taxon>
        <taxon>Bacillati</taxon>
        <taxon>Actinomycetota</taxon>
        <taxon>Actinomycetes</taxon>
        <taxon>Propionibacteriales</taxon>
        <taxon>Nocardioidaceae</taxon>
        <taxon>Nocardioides</taxon>
    </lineage>
</organism>
<evidence type="ECO:0000313" key="4">
    <source>
        <dbReference type="Proteomes" id="UP000199004"/>
    </source>
</evidence>